<evidence type="ECO:0000313" key="1">
    <source>
        <dbReference type="EMBL" id="MBK6975201.1"/>
    </source>
</evidence>
<proteinExistence type="predicted"/>
<name>A0A9D7E7M5_9PROT</name>
<reference evidence="1" key="1">
    <citation type="submission" date="2020-10" db="EMBL/GenBank/DDBJ databases">
        <title>Connecting structure to function with the recovery of over 1000 high-quality activated sludge metagenome-assembled genomes encoding full-length rRNA genes using long-read sequencing.</title>
        <authorList>
            <person name="Singleton C.M."/>
            <person name="Petriglieri F."/>
            <person name="Kristensen J.M."/>
            <person name="Kirkegaard R.H."/>
            <person name="Michaelsen T.Y."/>
            <person name="Andersen M.H."/>
            <person name="Karst S.M."/>
            <person name="Dueholm M.S."/>
            <person name="Nielsen P.H."/>
            <person name="Albertsen M."/>
        </authorList>
    </citation>
    <scope>NUCLEOTIDE SEQUENCE</scope>
    <source>
        <strain evidence="1">Bjer_18-Q3-R1-45_BAT3C.347</strain>
    </source>
</reference>
<comment type="caution">
    <text evidence="1">The sequence shown here is derived from an EMBL/GenBank/DDBJ whole genome shotgun (WGS) entry which is preliminary data.</text>
</comment>
<dbReference type="Proteomes" id="UP000807785">
    <property type="component" value="Unassembled WGS sequence"/>
</dbReference>
<protein>
    <submittedName>
        <fullName evidence="1">DUF4150 domain-containing protein</fullName>
    </submittedName>
</protein>
<dbReference type="Pfam" id="PF13665">
    <property type="entry name" value="Tox-PAAR-like"/>
    <property type="match status" value="1"/>
</dbReference>
<dbReference type="Pfam" id="PF26363">
    <property type="entry name" value="Phospholipase-like"/>
    <property type="match status" value="1"/>
</dbReference>
<dbReference type="EMBL" id="JADJEV010000005">
    <property type="protein sequence ID" value="MBK6975201.1"/>
    <property type="molecule type" value="Genomic_DNA"/>
</dbReference>
<accession>A0A9D7E7M5</accession>
<organism evidence="1 2">
    <name type="scientific">Candidatus Methylophosphatis roskildensis</name>
    <dbReference type="NCBI Taxonomy" id="2899263"/>
    <lineage>
        <taxon>Bacteria</taxon>
        <taxon>Pseudomonadati</taxon>
        <taxon>Pseudomonadota</taxon>
        <taxon>Betaproteobacteria</taxon>
        <taxon>Nitrosomonadales</taxon>
        <taxon>Sterolibacteriaceae</taxon>
        <taxon>Candidatus Methylophosphatis</taxon>
    </lineage>
</organism>
<dbReference type="InterPro" id="IPR029058">
    <property type="entry name" value="AB_hydrolase_fold"/>
</dbReference>
<sequence length="444" mass="47404">MADEAATAKGKRFKLVSLLPDVCKTPGKKGKPIPYPIVHTMDQSAHCSPNVFFRGQPAYLHNESYVDKVKGDEAGGGKGIVSRTHVEISHNIDKSGSVFVNGKPIVRTGDMMWMNWKKPDGGDDEAAAEAKKAQTKAERWQCRQQQIAAAKAKLGDMPPGAERDKLAAATERFERNNRAVEQARLAQNVYHPEKGAPEGWKNVSNDPEKLTQYGLNPDDLEKAGSEFRAQVYEPDPAVFGNDMKPQVVFKGTVPSIMEDWKNNVAQGADMNSTYYDNAVGIGRSLKRNGANVEIVGHSLGGGMASAASRVSGLPATTFNSSGLHPNTVTHYGGTPIIPNPENIQAFRVENEILDGVQTQGVKSTLGAAGVGALIGGLPGALIGALGKIALAAKMPDAVGIVRELPGKGLDPIDRHDMRQVIEGIEGQKTEDQAVLAKQTGVQCG</sequence>
<dbReference type="AlphaFoldDB" id="A0A9D7E7M5"/>
<gene>
    <name evidence="1" type="ORF">IPH26_20420</name>
</gene>
<evidence type="ECO:0000313" key="2">
    <source>
        <dbReference type="Proteomes" id="UP000807785"/>
    </source>
</evidence>
<dbReference type="SUPFAM" id="SSF53474">
    <property type="entry name" value="alpha/beta-Hydrolases"/>
    <property type="match status" value="1"/>
</dbReference>
<dbReference type="Gene3D" id="2.60.200.60">
    <property type="match status" value="1"/>
</dbReference>